<protein>
    <recommendedName>
        <fullName evidence="2 6">Argininosuccinate lyase</fullName>
        <shortName evidence="6">ASAL</shortName>
        <ecNumber evidence="2 6">4.3.2.1</ecNumber>
    </recommendedName>
    <alternativeName>
        <fullName evidence="6">Arginosuccinase</fullName>
    </alternativeName>
</protein>
<dbReference type="Gene3D" id="1.10.40.30">
    <property type="entry name" value="Fumarase/aspartase (C-terminal domain)"/>
    <property type="match status" value="1"/>
</dbReference>
<comment type="catalytic activity">
    <reaction evidence="6">
        <text>2-(N(omega)-L-arginino)succinate = fumarate + L-arginine</text>
        <dbReference type="Rhea" id="RHEA:24020"/>
        <dbReference type="ChEBI" id="CHEBI:29806"/>
        <dbReference type="ChEBI" id="CHEBI:32682"/>
        <dbReference type="ChEBI" id="CHEBI:57472"/>
        <dbReference type="EC" id="4.3.2.1"/>
    </reaction>
</comment>
<dbReference type="Gene3D" id="1.10.275.10">
    <property type="entry name" value="Fumarase/aspartase (N-terminal domain)"/>
    <property type="match status" value="1"/>
</dbReference>
<comment type="caution">
    <text evidence="10">The sequence shown here is derived from an EMBL/GenBank/DDBJ whole genome shotgun (WGS) entry which is preliminary data.</text>
</comment>
<dbReference type="AlphaFoldDB" id="A0A235F8E3"/>
<comment type="pathway">
    <text evidence="1 6">Amino-acid biosynthesis; L-arginine biosynthesis; L-arginine from L-ornithine and carbamoyl phosphate: step 3/3.</text>
</comment>
<feature type="coiled-coil region" evidence="7">
    <location>
        <begin position="470"/>
        <end position="497"/>
    </location>
</feature>
<dbReference type="GO" id="GO:0004056">
    <property type="term" value="F:argininosuccinate lyase activity"/>
    <property type="evidence" value="ECO:0007669"/>
    <property type="project" value="UniProtKB-UniRule"/>
</dbReference>
<sequence length="505" mass="57059">MITRDRFIESEGTAFPGKSYVDHLLRHVFNDQRDYLFKEMFAIHRAHVVMLTEQSIISRNEASVILKGVEKVRQTDYKKLEYDPLYEDLFFMMESKLSEEIGPDLAGKIHIARSRNDMGVAMYRLVLREHILTLIESSLQLADALLVQAFEHAETVMTAYTHTQPAQPTTLGHYLAAIYDVFMRDTTRLWAAYESVNRSPLGAAALSTTGFPISRERVRQLLGFHGLVENSYDAIAGGDYLIETANASMSMMINAGRWIQDFLQQATREFGVIRVADPYVQISSIMPQKRNPVSIEHSRSLASSAVGEALAAIQMIHNTPFGDIVDTEDDLQPHLYRSYEKANRVVHLMHAVIQTMIVEKDVIGSRARTSCITITELADVLARDKGVPFRLAHRIASLVAKKCTVQQKEMDELKLDEVNELIGSVHPVALTEQEWGGITCPTEFVRRRKIQGGPNPDEVKRMIREREGKLRDLGVKLDIERAKLKQADDELNEAVSQLVSNNLIP</sequence>
<evidence type="ECO:0000256" key="1">
    <source>
        <dbReference type="ARBA" id="ARBA00004941"/>
    </source>
</evidence>
<dbReference type="PRINTS" id="PR00149">
    <property type="entry name" value="FUMRATELYASE"/>
</dbReference>
<dbReference type="RefSeq" id="WP_094252888.1">
    <property type="nucleotide sequence ID" value="NZ_JBHLXL010000001.1"/>
</dbReference>
<reference evidence="10 11" key="1">
    <citation type="submission" date="2017-07" db="EMBL/GenBank/DDBJ databases">
        <title>Fictibacillus sp. nov. GDSW-R2A3 Genome sequencing and assembly.</title>
        <authorList>
            <person name="Mayilraj S."/>
        </authorList>
    </citation>
    <scope>NUCLEOTIDE SEQUENCE [LARGE SCALE GENOMIC DNA]</scope>
    <source>
        <strain evidence="10 11">GDSW-R2A3</strain>
    </source>
</reference>
<proteinExistence type="inferred from homology"/>
<dbReference type="Pfam" id="PF14698">
    <property type="entry name" value="ASL_C2"/>
    <property type="match status" value="1"/>
</dbReference>
<feature type="domain" description="Argininosuccinate lyase C-terminal" evidence="9">
    <location>
        <begin position="372"/>
        <end position="421"/>
    </location>
</feature>
<dbReference type="SUPFAM" id="SSF48557">
    <property type="entry name" value="L-aspartase-like"/>
    <property type="match status" value="1"/>
</dbReference>
<keyword evidence="5 6" id="KW-0456">Lyase</keyword>
<feature type="domain" description="Fumarate lyase N-terminal" evidence="8">
    <location>
        <begin position="53"/>
        <end position="307"/>
    </location>
</feature>
<evidence type="ECO:0000313" key="10">
    <source>
        <dbReference type="EMBL" id="OYD57538.1"/>
    </source>
</evidence>
<keyword evidence="7" id="KW-0175">Coiled coil</keyword>
<dbReference type="GO" id="GO:0042450">
    <property type="term" value="P:L-arginine biosynthetic process via ornithine"/>
    <property type="evidence" value="ECO:0007669"/>
    <property type="project" value="UniProtKB-UniRule"/>
</dbReference>
<dbReference type="OrthoDB" id="9769623at2"/>
<evidence type="ECO:0000259" key="8">
    <source>
        <dbReference type="Pfam" id="PF00206"/>
    </source>
</evidence>
<keyword evidence="11" id="KW-1185">Reference proteome</keyword>
<dbReference type="InterPro" id="IPR024083">
    <property type="entry name" value="Fumarase/histidase_N"/>
</dbReference>
<dbReference type="NCBIfam" id="TIGR00838">
    <property type="entry name" value="argH"/>
    <property type="match status" value="1"/>
</dbReference>
<dbReference type="InterPro" id="IPR022761">
    <property type="entry name" value="Fumarate_lyase_N"/>
</dbReference>
<name>A0A235F8E3_9BACL</name>
<evidence type="ECO:0000313" key="11">
    <source>
        <dbReference type="Proteomes" id="UP000215059"/>
    </source>
</evidence>
<dbReference type="InterPro" id="IPR029419">
    <property type="entry name" value="Arg_succ_lyase_C"/>
</dbReference>
<comment type="subcellular location">
    <subcellularLocation>
        <location evidence="6">Cytoplasm</location>
    </subcellularLocation>
</comment>
<dbReference type="InterPro" id="IPR009049">
    <property type="entry name" value="Argininosuccinate_lyase"/>
</dbReference>
<keyword evidence="3 6" id="KW-0055">Arginine biosynthesis</keyword>
<dbReference type="HAMAP" id="MF_00006">
    <property type="entry name" value="Arg_succ_lyase"/>
    <property type="match status" value="1"/>
</dbReference>
<evidence type="ECO:0000256" key="4">
    <source>
        <dbReference type="ARBA" id="ARBA00022605"/>
    </source>
</evidence>
<evidence type="ECO:0000256" key="6">
    <source>
        <dbReference type="HAMAP-Rule" id="MF_00006"/>
    </source>
</evidence>
<dbReference type="PANTHER" id="PTHR43814:SF1">
    <property type="entry name" value="ARGININOSUCCINATE LYASE"/>
    <property type="match status" value="1"/>
</dbReference>
<evidence type="ECO:0000256" key="5">
    <source>
        <dbReference type="ARBA" id="ARBA00023239"/>
    </source>
</evidence>
<evidence type="ECO:0000256" key="3">
    <source>
        <dbReference type="ARBA" id="ARBA00022571"/>
    </source>
</evidence>
<dbReference type="CDD" id="cd01359">
    <property type="entry name" value="Argininosuccinate_lyase"/>
    <property type="match status" value="1"/>
</dbReference>
<dbReference type="UniPathway" id="UPA00068">
    <property type="reaction ID" value="UER00114"/>
</dbReference>
<evidence type="ECO:0000256" key="7">
    <source>
        <dbReference type="SAM" id="Coils"/>
    </source>
</evidence>
<keyword evidence="4 6" id="KW-0028">Amino-acid biosynthesis</keyword>
<gene>
    <name evidence="6 10" type="primary">argH</name>
    <name evidence="10" type="ORF">CGZ90_12775</name>
</gene>
<dbReference type="PANTHER" id="PTHR43814">
    <property type="entry name" value="ARGININOSUCCINATE LYASE"/>
    <property type="match status" value="1"/>
</dbReference>
<dbReference type="EC" id="4.3.2.1" evidence="2 6"/>
<dbReference type="GO" id="GO:0005829">
    <property type="term" value="C:cytosol"/>
    <property type="evidence" value="ECO:0007669"/>
    <property type="project" value="TreeGrafter"/>
</dbReference>
<keyword evidence="6" id="KW-0963">Cytoplasm</keyword>
<comment type="similarity">
    <text evidence="6">Belongs to the lyase 1 family. Argininosuccinate lyase subfamily.</text>
</comment>
<dbReference type="EMBL" id="NOII01000003">
    <property type="protein sequence ID" value="OYD57538.1"/>
    <property type="molecule type" value="Genomic_DNA"/>
</dbReference>
<dbReference type="InterPro" id="IPR008948">
    <property type="entry name" value="L-Aspartase-like"/>
</dbReference>
<evidence type="ECO:0000256" key="2">
    <source>
        <dbReference type="ARBA" id="ARBA00012338"/>
    </source>
</evidence>
<accession>A0A235F8E3</accession>
<dbReference type="InterPro" id="IPR000362">
    <property type="entry name" value="Fumarate_lyase_fam"/>
</dbReference>
<dbReference type="Pfam" id="PF00206">
    <property type="entry name" value="Lyase_1"/>
    <property type="match status" value="1"/>
</dbReference>
<organism evidence="10 11">
    <name type="scientific">Fictibacillus aquaticus</name>
    <dbReference type="NCBI Taxonomy" id="2021314"/>
    <lineage>
        <taxon>Bacteria</taxon>
        <taxon>Bacillati</taxon>
        <taxon>Bacillota</taxon>
        <taxon>Bacilli</taxon>
        <taxon>Bacillales</taxon>
        <taxon>Fictibacillaceae</taxon>
        <taxon>Fictibacillus</taxon>
    </lineage>
</organism>
<evidence type="ECO:0000259" key="9">
    <source>
        <dbReference type="Pfam" id="PF14698"/>
    </source>
</evidence>
<dbReference type="PRINTS" id="PR00145">
    <property type="entry name" value="ARGSUCLYASE"/>
</dbReference>
<dbReference type="Gene3D" id="1.20.200.10">
    <property type="entry name" value="Fumarase/aspartase (Central domain)"/>
    <property type="match status" value="1"/>
</dbReference>
<dbReference type="Proteomes" id="UP000215059">
    <property type="component" value="Unassembled WGS sequence"/>
</dbReference>